<protein>
    <submittedName>
        <fullName evidence="1">Uncharacterized protein</fullName>
    </submittedName>
</protein>
<dbReference type="EMBL" id="JNVN01002751">
    <property type="protein sequence ID" value="KHJ31592.1"/>
    <property type="molecule type" value="Genomic_DNA"/>
</dbReference>
<reference evidence="1 2" key="1">
    <citation type="journal article" date="2014" name="BMC Genomics">
        <title>Adaptive genomic structural variation in the grape powdery mildew pathogen, Erysiphe necator.</title>
        <authorList>
            <person name="Jones L."/>
            <person name="Riaz S."/>
            <person name="Morales-Cruz A."/>
            <person name="Amrine K.C."/>
            <person name="McGuire B."/>
            <person name="Gubler W.D."/>
            <person name="Walker M.A."/>
            <person name="Cantu D."/>
        </authorList>
    </citation>
    <scope>NUCLEOTIDE SEQUENCE [LARGE SCALE GENOMIC DNA]</scope>
    <source>
        <strain evidence="2">c</strain>
    </source>
</reference>
<evidence type="ECO:0000313" key="2">
    <source>
        <dbReference type="Proteomes" id="UP000030854"/>
    </source>
</evidence>
<dbReference type="HOGENOM" id="CLU_2346400_0_0_1"/>
<dbReference type="OrthoDB" id="5518345at2759"/>
<evidence type="ECO:0000313" key="1">
    <source>
        <dbReference type="EMBL" id="KHJ31592.1"/>
    </source>
</evidence>
<proteinExistence type="predicted"/>
<name>A0A0B1NYW1_UNCNE</name>
<dbReference type="Proteomes" id="UP000030854">
    <property type="component" value="Unassembled WGS sequence"/>
</dbReference>
<sequence>MSTKHISDEELSNLKDDGWKIHMIGVKNNDDHEYHLAKAKSFVLETGGRLVEDIAAIDGFSAIFPPESAEVFNIYAIDHISFSNEDKDINTSDNPDEKLDTKP</sequence>
<keyword evidence="2" id="KW-1185">Reference proteome</keyword>
<accession>A0A0B1NYW1</accession>
<dbReference type="AlphaFoldDB" id="A0A0B1NYW1"/>
<organism evidence="1 2">
    <name type="scientific">Uncinula necator</name>
    <name type="common">Grape powdery mildew</name>
    <dbReference type="NCBI Taxonomy" id="52586"/>
    <lineage>
        <taxon>Eukaryota</taxon>
        <taxon>Fungi</taxon>
        <taxon>Dikarya</taxon>
        <taxon>Ascomycota</taxon>
        <taxon>Pezizomycotina</taxon>
        <taxon>Leotiomycetes</taxon>
        <taxon>Erysiphales</taxon>
        <taxon>Erysiphaceae</taxon>
        <taxon>Erysiphe</taxon>
    </lineage>
</organism>
<comment type="caution">
    <text evidence="1">The sequence shown here is derived from an EMBL/GenBank/DDBJ whole genome shotgun (WGS) entry which is preliminary data.</text>
</comment>
<dbReference type="OMA" id="YIDNDET"/>
<gene>
    <name evidence="1" type="ORF">EV44_g4744</name>
</gene>